<name>A0A8J4C0U9_9CHLO</name>
<sequence length="136" mass="15027">MQYGRINSERPNMVLRCCQHVHIVQQRLTTVATALVRTNITTTAELPLPVPLSSPHSLSNSRIALVSPFYLSPRSPGGACLPTCKSPAGHSYLLAATRPKCVSHQSLSYDSHQIPFISPPLAFRRVSRRTTARLRL</sequence>
<evidence type="ECO:0000313" key="1">
    <source>
        <dbReference type="EMBL" id="GIL72326.1"/>
    </source>
</evidence>
<dbReference type="AlphaFoldDB" id="A0A8J4C0U9"/>
<keyword evidence="2" id="KW-1185">Reference proteome</keyword>
<gene>
    <name evidence="1" type="ORF">Vretifemale_2690</name>
</gene>
<proteinExistence type="predicted"/>
<dbReference type="EMBL" id="BNCP01000004">
    <property type="protein sequence ID" value="GIL72326.1"/>
    <property type="molecule type" value="Genomic_DNA"/>
</dbReference>
<dbReference type="Proteomes" id="UP000747110">
    <property type="component" value="Unassembled WGS sequence"/>
</dbReference>
<protein>
    <submittedName>
        <fullName evidence="1">Uncharacterized protein</fullName>
    </submittedName>
</protein>
<comment type="caution">
    <text evidence="1">The sequence shown here is derived from an EMBL/GenBank/DDBJ whole genome shotgun (WGS) entry which is preliminary data.</text>
</comment>
<organism evidence="1 2">
    <name type="scientific">Volvox reticuliferus</name>
    <dbReference type="NCBI Taxonomy" id="1737510"/>
    <lineage>
        <taxon>Eukaryota</taxon>
        <taxon>Viridiplantae</taxon>
        <taxon>Chlorophyta</taxon>
        <taxon>core chlorophytes</taxon>
        <taxon>Chlorophyceae</taxon>
        <taxon>CS clade</taxon>
        <taxon>Chlamydomonadales</taxon>
        <taxon>Volvocaceae</taxon>
        <taxon>Volvox</taxon>
    </lineage>
</organism>
<reference evidence="1" key="1">
    <citation type="journal article" date="2021" name="Proc. Natl. Acad. Sci. U.S.A.">
        <title>Three genomes in the algal genus Volvox reveal the fate of a haploid sex-determining region after a transition to homothallism.</title>
        <authorList>
            <person name="Yamamoto K."/>
            <person name="Hamaji T."/>
            <person name="Kawai-Toyooka H."/>
            <person name="Matsuzaki R."/>
            <person name="Takahashi F."/>
            <person name="Nishimura Y."/>
            <person name="Kawachi M."/>
            <person name="Noguchi H."/>
            <person name="Minakuchi Y."/>
            <person name="Umen J.G."/>
            <person name="Toyoda A."/>
            <person name="Nozaki H."/>
        </authorList>
    </citation>
    <scope>NUCLEOTIDE SEQUENCE</scope>
    <source>
        <strain evidence="1">NIES-3786</strain>
    </source>
</reference>
<accession>A0A8J4C0U9</accession>
<evidence type="ECO:0000313" key="2">
    <source>
        <dbReference type="Proteomes" id="UP000747110"/>
    </source>
</evidence>